<dbReference type="InterPro" id="IPR027417">
    <property type="entry name" value="P-loop_NTPase"/>
</dbReference>
<protein>
    <submittedName>
        <fullName evidence="3">AAA family ATPase</fullName>
    </submittedName>
</protein>
<dbReference type="Pfam" id="PF13304">
    <property type="entry name" value="AAA_21"/>
    <property type="match status" value="1"/>
</dbReference>
<dbReference type="SUPFAM" id="SSF52540">
    <property type="entry name" value="P-loop containing nucleoside triphosphate hydrolases"/>
    <property type="match status" value="1"/>
</dbReference>
<evidence type="ECO:0000259" key="2">
    <source>
        <dbReference type="Pfam" id="PF20469"/>
    </source>
</evidence>
<evidence type="ECO:0000259" key="1">
    <source>
        <dbReference type="Pfam" id="PF13304"/>
    </source>
</evidence>
<accession>A0ABT5HXS6</accession>
<dbReference type="EMBL" id="JAQQKX010000016">
    <property type="protein sequence ID" value="MDC7684880.1"/>
    <property type="molecule type" value="Genomic_DNA"/>
</dbReference>
<dbReference type="InterPro" id="IPR051396">
    <property type="entry name" value="Bact_Antivir_Def_Nuclease"/>
</dbReference>
<dbReference type="PANTHER" id="PTHR43581:SF4">
    <property type="entry name" value="ATP_GTP PHOSPHATASE"/>
    <property type="match status" value="1"/>
</dbReference>
<reference evidence="3 4" key="1">
    <citation type="submission" date="2023-01" db="EMBL/GenBank/DDBJ databases">
        <title>Novel species of the genus Asticcacaulis isolated from rivers.</title>
        <authorList>
            <person name="Lu H."/>
        </authorList>
    </citation>
    <scope>NUCLEOTIDE SEQUENCE [LARGE SCALE GENOMIC DNA]</scope>
    <source>
        <strain evidence="3 4">BYS171W</strain>
    </source>
</reference>
<dbReference type="PANTHER" id="PTHR43581">
    <property type="entry name" value="ATP/GTP PHOSPHATASE"/>
    <property type="match status" value="1"/>
</dbReference>
<dbReference type="Proteomes" id="UP001214854">
    <property type="component" value="Unassembled WGS sequence"/>
</dbReference>
<organism evidence="3 4">
    <name type="scientific">Asticcacaulis aquaticus</name>
    <dbReference type="NCBI Taxonomy" id="2984212"/>
    <lineage>
        <taxon>Bacteria</taxon>
        <taxon>Pseudomonadati</taxon>
        <taxon>Pseudomonadota</taxon>
        <taxon>Alphaproteobacteria</taxon>
        <taxon>Caulobacterales</taxon>
        <taxon>Caulobacteraceae</taxon>
        <taxon>Asticcacaulis</taxon>
    </lineage>
</organism>
<evidence type="ECO:0000313" key="4">
    <source>
        <dbReference type="Proteomes" id="UP001214854"/>
    </source>
</evidence>
<keyword evidence="4" id="KW-1185">Reference proteome</keyword>
<comment type="caution">
    <text evidence="3">The sequence shown here is derived from an EMBL/GenBank/DDBJ whole genome shotgun (WGS) entry which is preliminary data.</text>
</comment>
<sequence>MARVRHIKIENFRCIKDLIWMPGEGINCLIGPGDAGKSSILDALDFCLVARRALSFTDADFHNLDVSRPIRITVTVGDLDDSLKSLETYGSYLRGYHAATGLIEDEPEAGAETVLSICLTVNSDLDPVWTLLSDRAEATGQKRFLTWSDRARLSPTRVGALADHHLAWRRGSILNRLSDEKPDMAAALADAARNARVAFGDIADAQFRETLQIVTQTAGELGISLDGELKAMLDAHAISFNGGTIALHGANGVPLRALGVGSTRLLLAGLQRKAAKDASVIMIDELEHGLEPHRIMRLLGSIGAKENPPPLQAFITTHSPVAVRELRGDQLYVVRKEGDQHEVRSVGTDDEIQGTIRLYPEAFLAKSVIICEGASEVGLLRGLDQHRAASGQTCLSASGVSFVDAKGVNQLYNRARAFEALGYRVAVLRDDDVSPDAIAEAIFLGRGNAVFKWRAGCALEDELFLASSDQTVVALLVRAISLFDQSTIEAHIRTASVNQAGLDQCVIPINPIVRPWLGLAARSKSNAWFKSVSKMESVANDVIFPNLATADRQFNGVISAIESWAHQDA</sequence>
<proteinExistence type="predicted"/>
<dbReference type="InterPro" id="IPR034139">
    <property type="entry name" value="TOPRIM_OLD"/>
</dbReference>
<dbReference type="InterPro" id="IPR003959">
    <property type="entry name" value="ATPase_AAA_core"/>
</dbReference>
<feature type="domain" description="ATPase AAA-type core" evidence="1">
    <location>
        <begin position="26"/>
        <end position="323"/>
    </location>
</feature>
<name>A0ABT5HXS6_9CAUL</name>
<feature type="domain" description="OLD protein-like TOPRIM" evidence="2">
    <location>
        <begin position="363"/>
        <end position="432"/>
    </location>
</feature>
<dbReference type="Gene3D" id="3.40.50.300">
    <property type="entry name" value="P-loop containing nucleotide triphosphate hydrolases"/>
    <property type="match status" value="1"/>
</dbReference>
<dbReference type="Pfam" id="PF20469">
    <property type="entry name" value="OLD-like_TOPRIM"/>
    <property type="match status" value="1"/>
</dbReference>
<gene>
    <name evidence="3" type="ORF">PQU92_16470</name>
</gene>
<dbReference type="RefSeq" id="WP_272749354.1">
    <property type="nucleotide sequence ID" value="NZ_JAQQKX010000016.1"/>
</dbReference>
<evidence type="ECO:0000313" key="3">
    <source>
        <dbReference type="EMBL" id="MDC7684880.1"/>
    </source>
</evidence>